<reference evidence="2" key="1">
    <citation type="journal article" date="2021" name="PeerJ">
        <title>Extensive microbial diversity within the chicken gut microbiome revealed by metagenomics and culture.</title>
        <authorList>
            <person name="Gilroy R."/>
            <person name="Ravi A."/>
            <person name="Getino M."/>
            <person name="Pursley I."/>
            <person name="Horton D.L."/>
            <person name="Alikhan N.F."/>
            <person name="Baker D."/>
            <person name="Gharbi K."/>
            <person name="Hall N."/>
            <person name="Watson M."/>
            <person name="Adriaenssens E.M."/>
            <person name="Foster-Nyarko E."/>
            <person name="Jarju S."/>
            <person name="Secka A."/>
            <person name="Antonio M."/>
            <person name="Oren A."/>
            <person name="Chaudhuri R.R."/>
            <person name="La Ragione R."/>
            <person name="Hildebrand F."/>
            <person name="Pallen M.J."/>
        </authorList>
    </citation>
    <scope>NUCLEOTIDE SEQUENCE</scope>
    <source>
        <strain evidence="2">ChiGjej1B1-13045</strain>
    </source>
</reference>
<dbReference type="Gene3D" id="3.30.1830.10">
    <property type="entry name" value="YehR-like"/>
    <property type="match status" value="1"/>
</dbReference>
<gene>
    <name evidence="2" type="ORF">H9817_01110</name>
</gene>
<dbReference type="EMBL" id="DXCD01000031">
    <property type="protein sequence ID" value="HIZ12517.1"/>
    <property type="molecule type" value="Genomic_DNA"/>
</dbReference>
<feature type="signal peptide" evidence="1">
    <location>
        <begin position="1"/>
        <end position="18"/>
    </location>
</feature>
<accession>A0A9D2D8S7</accession>
<organism evidence="2 3">
    <name type="scientific">Candidatus Mediterraneibacter stercorigallinarum</name>
    <dbReference type="NCBI Taxonomy" id="2838686"/>
    <lineage>
        <taxon>Bacteria</taxon>
        <taxon>Bacillati</taxon>
        <taxon>Bacillota</taxon>
        <taxon>Clostridia</taxon>
        <taxon>Lachnospirales</taxon>
        <taxon>Lachnospiraceae</taxon>
        <taxon>Mediterraneibacter</taxon>
    </lineage>
</organism>
<dbReference type="AlphaFoldDB" id="A0A9D2D8S7"/>
<sequence>MKKQLCALMAGAVMLGLAACGGEEEVQNAATATLEQNGVTMTMSFDAKGDVVTKITQESMIDLSGYTEEQIETLNATVDTAEETYAALENVEYSCEEEDGKLVERIVIPTDEDTLKEVVEQGLLPVDDENVTQLSLEATVDNLESAGWTIE</sequence>
<evidence type="ECO:0000256" key="1">
    <source>
        <dbReference type="SAM" id="SignalP"/>
    </source>
</evidence>
<dbReference type="PROSITE" id="PS51257">
    <property type="entry name" value="PROKAR_LIPOPROTEIN"/>
    <property type="match status" value="1"/>
</dbReference>
<evidence type="ECO:0000313" key="2">
    <source>
        <dbReference type="EMBL" id="HIZ12517.1"/>
    </source>
</evidence>
<proteinExistence type="predicted"/>
<evidence type="ECO:0000313" key="3">
    <source>
        <dbReference type="Proteomes" id="UP000824017"/>
    </source>
</evidence>
<feature type="chain" id="PRO_5038910270" evidence="1">
    <location>
        <begin position="19"/>
        <end position="151"/>
    </location>
</feature>
<dbReference type="InterPro" id="IPR009736">
    <property type="entry name" value="DUF1307"/>
</dbReference>
<protein>
    <submittedName>
        <fullName evidence="2">YehR family protein</fullName>
    </submittedName>
</protein>
<keyword evidence="1" id="KW-0732">Signal</keyword>
<comment type="caution">
    <text evidence="2">The sequence shown here is derived from an EMBL/GenBank/DDBJ whole genome shotgun (WGS) entry which is preliminary data.</text>
</comment>
<dbReference type="Proteomes" id="UP000824017">
    <property type="component" value="Unassembled WGS sequence"/>
</dbReference>
<reference evidence="2" key="2">
    <citation type="submission" date="2021-04" db="EMBL/GenBank/DDBJ databases">
        <authorList>
            <person name="Gilroy R."/>
        </authorList>
    </citation>
    <scope>NUCLEOTIDE SEQUENCE</scope>
    <source>
        <strain evidence="2">ChiGjej1B1-13045</strain>
    </source>
</reference>
<dbReference type="Pfam" id="PF06998">
    <property type="entry name" value="DUF1307"/>
    <property type="match status" value="1"/>
</dbReference>
<dbReference type="InterPro" id="IPR036699">
    <property type="entry name" value="YehR-like_sf"/>
</dbReference>
<dbReference type="SUPFAM" id="SSF160704">
    <property type="entry name" value="YehR-like"/>
    <property type="match status" value="1"/>
</dbReference>
<name>A0A9D2D8S7_9FIRM</name>